<keyword evidence="3" id="KW-1185">Reference proteome</keyword>
<organism evidence="2 3">
    <name type="scientific">Mycena albidolilacea</name>
    <dbReference type="NCBI Taxonomy" id="1033008"/>
    <lineage>
        <taxon>Eukaryota</taxon>
        <taxon>Fungi</taxon>
        <taxon>Dikarya</taxon>
        <taxon>Basidiomycota</taxon>
        <taxon>Agaricomycotina</taxon>
        <taxon>Agaricomycetes</taxon>
        <taxon>Agaricomycetidae</taxon>
        <taxon>Agaricales</taxon>
        <taxon>Marasmiineae</taxon>
        <taxon>Mycenaceae</taxon>
        <taxon>Mycena</taxon>
    </lineage>
</organism>
<evidence type="ECO:0000313" key="2">
    <source>
        <dbReference type="EMBL" id="KAJ7307007.1"/>
    </source>
</evidence>
<reference evidence="2" key="1">
    <citation type="submission" date="2023-03" db="EMBL/GenBank/DDBJ databases">
        <title>Massive genome expansion in bonnet fungi (Mycena s.s.) driven by repeated elements and novel gene families across ecological guilds.</title>
        <authorList>
            <consortium name="Lawrence Berkeley National Laboratory"/>
            <person name="Harder C.B."/>
            <person name="Miyauchi S."/>
            <person name="Viragh M."/>
            <person name="Kuo A."/>
            <person name="Thoen E."/>
            <person name="Andreopoulos B."/>
            <person name="Lu D."/>
            <person name="Skrede I."/>
            <person name="Drula E."/>
            <person name="Henrissat B."/>
            <person name="Morin E."/>
            <person name="Kohler A."/>
            <person name="Barry K."/>
            <person name="LaButti K."/>
            <person name="Morin E."/>
            <person name="Salamov A."/>
            <person name="Lipzen A."/>
            <person name="Mereny Z."/>
            <person name="Hegedus B."/>
            <person name="Baldrian P."/>
            <person name="Stursova M."/>
            <person name="Weitz H."/>
            <person name="Taylor A."/>
            <person name="Grigoriev I.V."/>
            <person name="Nagy L.G."/>
            <person name="Martin F."/>
            <person name="Kauserud H."/>
        </authorList>
    </citation>
    <scope>NUCLEOTIDE SEQUENCE</scope>
    <source>
        <strain evidence="2">CBHHK002</strain>
    </source>
</reference>
<feature type="region of interest" description="Disordered" evidence="1">
    <location>
        <begin position="137"/>
        <end position="182"/>
    </location>
</feature>
<feature type="compositionally biased region" description="Polar residues" evidence="1">
    <location>
        <begin position="173"/>
        <end position="182"/>
    </location>
</feature>
<gene>
    <name evidence="2" type="ORF">DFH08DRAFT_901004</name>
</gene>
<accession>A0AAD7EAH2</accession>
<sequence>MHLDTTQQGARARSGAYSASHLPIARHPASSGLPAFYLLPRFPSLHPAPAPPRLVSSSPSLPPIRPSMQTPPHCQSATDCGTQCGRRIRRRCGSTGERGDARGRRMVGNSARGVYRVAITCMCAGGMASLHACAPSRPSANCTETARSIPPSVSPRTRKVYTESTDTPPPKSRTPSQAQRRQQYGWVRASISFICAQGILNTI</sequence>
<dbReference type="Proteomes" id="UP001218218">
    <property type="component" value="Unassembled WGS sequence"/>
</dbReference>
<dbReference type="EMBL" id="JARIHO010000089">
    <property type="protein sequence ID" value="KAJ7307007.1"/>
    <property type="molecule type" value="Genomic_DNA"/>
</dbReference>
<proteinExistence type="predicted"/>
<name>A0AAD7EAH2_9AGAR</name>
<evidence type="ECO:0000256" key="1">
    <source>
        <dbReference type="SAM" id="MobiDB-lite"/>
    </source>
</evidence>
<protein>
    <submittedName>
        <fullName evidence="2">Uncharacterized protein</fullName>
    </submittedName>
</protein>
<dbReference type="AlphaFoldDB" id="A0AAD7EAH2"/>
<evidence type="ECO:0000313" key="3">
    <source>
        <dbReference type="Proteomes" id="UP001218218"/>
    </source>
</evidence>
<comment type="caution">
    <text evidence="2">The sequence shown here is derived from an EMBL/GenBank/DDBJ whole genome shotgun (WGS) entry which is preliminary data.</text>
</comment>